<evidence type="ECO:0000256" key="2">
    <source>
        <dbReference type="SAM" id="SignalP"/>
    </source>
</evidence>
<feature type="compositionally biased region" description="Basic and acidic residues" evidence="1">
    <location>
        <begin position="247"/>
        <end position="257"/>
    </location>
</feature>
<protein>
    <submittedName>
        <fullName evidence="3">Uncharacterized protein</fullName>
    </submittedName>
</protein>
<feature type="chain" id="PRO_5043053390" evidence="2">
    <location>
        <begin position="20"/>
        <end position="257"/>
    </location>
</feature>
<dbReference type="Proteomes" id="UP001303760">
    <property type="component" value="Unassembled WGS sequence"/>
</dbReference>
<name>A0AAN7HBE2_9PEZI</name>
<organism evidence="3 4">
    <name type="scientific">Achaetomium macrosporum</name>
    <dbReference type="NCBI Taxonomy" id="79813"/>
    <lineage>
        <taxon>Eukaryota</taxon>
        <taxon>Fungi</taxon>
        <taxon>Dikarya</taxon>
        <taxon>Ascomycota</taxon>
        <taxon>Pezizomycotina</taxon>
        <taxon>Sordariomycetes</taxon>
        <taxon>Sordariomycetidae</taxon>
        <taxon>Sordariales</taxon>
        <taxon>Chaetomiaceae</taxon>
        <taxon>Achaetomium</taxon>
    </lineage>
</organism>
<accession>A0AAN7HBE2</accession>
<dbReference type="EMBL" id="MU860089">
    <property type="protein sequence ID" value="KAK4238622.1"/>
    <property type="molecule type" value="Genomic_DNA"/>
</dbReference>
<comment type="caution">
    <text evidence="3">The sequence shown here is derived from an EMBL/GenBank/DDBJ whole genome shotgun (WGS) entry which is preliminary data.</text>
</comment>
<reference evidence="3" key="1">
    <citation type="journal article" date="2023" name="Mol. Phylogenet. Evol.">
        <title>Genome-scale phylogeny and comparative genomics of the fungal order Sordariales.</title>
        <authorList>
            <person name="Hensen N."/>
            <person name="Bonometti L."/>
            <person name="Westerberg I."/>
            <person name="Brannstrom I.O."/>
            <person name="Guillou S."/>
            <person name="Cros-Aarteil S."/>
            <person name="Calhoun S."/>
            <person name="Haridas S."/>
            <person name="Kuo A."/>
            <person name="Mondo S."/>
            <person name="Pangilinan J."/>
            <person name="Riley R."/>
            <person name="LaButti K."/>
            <person name="Andreopoulos B."/>
            <person name="Lipzen A."/>
            <person name="Chen C."/>
            <person name="Yan M."/>
            <person name="Daum C."/>
            <person name="Ng V."/>
            <person name="Clum A."/>
            <person name="Steindorff A."/>
            <person name="Ohm R.A."/>
            <person name="Martin F."/>
            <person name="Silar P."/>
            <person name="Natvig D.O."/>
            <person name="Lalanne C."/>
            <person name="Gautier V."/>
            <person name="Ament-Velasquez S.L."/>
            <person name="Kruys A."/>
            <person name="Hutchinson M.I."/>
            <person name="Powell A.J."/>
            <person name="Barry K."/>
            <person name="Miller A.N."/>
            <person name="Grigoriev I.V."/>
            <person name="Debuchy R."/>
            <person name="Gladieux P."/>
            <person name="Hiltunen Thoren M."/>
            <person name="Johannesson H."/>
        </authorList>
    </citation>
    <scope>NUCLEOTIDE SEQUENCE</scope>
    <source>
        <strain evidence="3">CBS 532.94</strain>
    </source>
</reference>
<proteinExistence type="predicted"/>
<keyword evidence="2" id="KW-0732">Signal</keyword>
<feature type="region of interest" description="Disordered" evidence="1">
    <location>
        <begin position="205"/>
        <end position="257"/>
    </location>
</feature>
<sequence length="257" mass="30084">MAKRVLLWVVFCLEPLTLQELNVGIALARLWKPDSPGRIDNEMVKFRLIRPTVFKAVLYRACGQLPRISSHNRVELVHRTLSQYLATKPEFFRIEHPDWLLPYHGRFYLPDQESHAALRRRGVGYLMMGPFANSGAEFVATDKGRTEWETKVQARINDYEFVRPGTNEDGQFWQSSGASKHESNSSQRGYVGVQYYAEGSGYHQRLPKHHHQQQQQQRIEQQQQQRIEQQRIEQQQQQQKGQSQGQQKERDCCCMVM</sequence>
<evidence type="ECO:0000313" key="4">
    <source>
        <dbReference type="Proteomes" id="UP001303760"/>
    </source>
</evidence>
<evidence type="ECO:0000313" key="3">
    <source>
        <dbReference type="EMBL" id="KAK4238622.1"/>
    </source>
</evidence>
<reference evidence="3" key="2">
    <citation type="submission" date="2023-05" db="EMBL/GenBank/DDBJ databases">
        <authorList>
            <consortium name="Lawrence Berkeley National Laboratory"/>
            <person name="Steindorff A."/>
            <person name="Hensen N."/>
            <person name="Bonometti L."/>
            <person name="Westerberg I."/>
            <person name="Brannstrom I.O."/>
            <person name="Guillou S."/>
            <person name="Cros-Aarteil S."/>
            <person name="Calhoun S."/>
            <person name="Haridas S."/>
            <person name="Kuo A."/>
            <person name="Mondo S."/>
            <person name="Pangilinan J."/>
            <person name="Riley R."/>
            <person name="Labutti K."/>
            <person name="Andreopoulos B."/>
            <person name="Lipzen A."/>
            <person name="Chen C."/>
            <person name="Yanf M."/>
            <person name="Daum C."/>
            <person name="Ng V."/>
            <person name="Clum A."/>
            <person name="Ohm R."/>
            <person name="Martin F."/>
            <person name="Silar P."/>
            <person name="Natvig D."/>
            <person name="Lalanne C."/>
            <person name="Gautier V."/>
            <person name="Ament-Velasquez S.L."/>
            <person name="Kruys A."/>
            <person name="Hutchinson M.I."/>
            <person name="Powell A.J."/>
            <person name="Barry K."/>
            <person name="Miller A.N."/>
            <person name="Grigoriev I.V."/>
            <person name="Debuchy R."/>
            <person name="Gladieux P."/>
            <person name="Thoren M.H."/>
            <person name="Johannesson H."/>
        </authorList>
    </citation>
    <scope>NUCLEOTIDE SEQUENCE</scope>
    <source>
        <strain evidence="3">CBS 532.94</strain>
    </source>
</reference>
<feature type="signal peptide" evidence="2">
    <location>
        <begin position="1"/>
        <end position="19"/>
    </location>
</feature>
<keyword evidence="4" id="KW-1185">Reference proteome</keyword>
<dbReference type="AlphaFoldDB" id="A0AAN7HBE2"/>
<evidence type="ECO:0000256" key="1">
    <source>
        <dbReference type="SAM" id="MobiDB-lite"/>
    </source>
</evidence>
<feature type="compositionally biased region" description="Low complexity" evidence="1">
    <location>
        <begin position="213"/>
        <end position="246"/>
    </location>
</feature>
<gene>
    <name evidence="3" type="ORF">C8A03DRAFT_33376</name>
</gene>